<sequence length="314" mass="33313">MRFFKKHFFTLLCSAALLSASTYTLLKTFVLSEAISTVQATTSNSSTSSTSSSPTSSTTSTSTGEVTQTDTSYKDDNISVTITTGQTDDTTYYVADIQVSDASYLKTALANDTYGTNVTATTSSIAASNNAIFAINGDYYGANSTGYVIKNGVLYRDSSRNSDYEDLVVYSDGSFGTVNESDTTAQELLDSGVVQTFAFGPTLVKNGEIAVSTSEEVGQAMADNPRTAIGIIEESDGSLHYIVIVSDGRSDESAGLTLYEMAELMQSYGVTTAYNLDGGGSSTMYFNGQVVNKPTTNGTTIKERAVSDIVYIGY</sequence>
<evidence type="ECO:0000259" key="3">
    <source>
        <dbReference type="Pfam" id="PF09992"/>
    </source>
</evidence>
<evidence type="ECO:0000256" key="1">
    <source>
        <dbReference type="SAM" id="MobiDB-lite"/>
    </source>
</evidence>
<dbReference type="InterPro" id="IPR014565">
    <property type="entry name" value="EpsL_firmicutes"/>
</dbReference>
<gene>
    <name evidence="4" type="ORF">ACFORF_05710</name>
</gene>
<keyword evidence="4" id="KW-0326">Glycosidase</keyword>
<dbReference type="InterPro" id="IPR018711">
    <property type="entry name" value="NAGPA"/>
</dbReference>
<accession>A0ABV8CVA6</accession>
<dbReference type="RefSeq" id="WP_380426277.1">
    <property type="nucleotide sequence ID" value="NZ_JBHRZV010000045.1"/>
</dbReference>
<feature type="region of interest" description="Disordered" evidence="1">
    <location>
        <begin position="42"/>
        <end position="70"/>
    </location>
</feature>
<dbReference type="PANTHER" id="PTHR40446">
    <property type="entry name" value="N-ACETYLGLUCOSAMINE-1-PHOSPHODIESTER ALPHA-N-ACETYLGLUCOSAMINIDASE"/>
    <property type="match status" value="1"/>
</dbReference>
<feature type="domain" description="Phosphodiester glycosidase" evidence="3">
    <location>
        <begin position="129"/>
        <end position="312"/>
    </location>
</feature>
<keyword evidence="5" id="KW-1185">Reference proteome</keyword>
<dbReference type="PIRSF" id="PIRSF031512">
    <property type="entry name" value="EpsL"/>
    <property type="match status" value="1"/>
</dbReference>
<organism evidence="4 5">
    <name type="scientific">Streptococcus caprae</name>
    <dbReference type="NCBI Taxonomy" id="1640501"/>
    <lineage>
        <taxon>Bacteria</taxon>
        <taxon>Bacillati</taxon>
        <taxon>Bacillota</taxon>
        <taxon>Bacilli</taxon>
        <taxon>Lactobacillales</taxon>
        <taxon>Streptococcaceae</taxon>
        <taxon>Streptococcus</taxon>
    </lineage>
</organism>
<dbReference type="EMBL" id="JBHRZV010000045">
    <property type="protein sequence ID" value="MFC3928066.1"/>
    <property type="molecule type" value="Genomic_DNA"/>
</dbReference>
<evidence type="ECO:0000313" key="4">
    <source>
        <dbReference type="EMBL" id="MFC3928066.1"/>
    </source>
</evidence>
<feature type="chain" id="PRO_5047224623" evidence="2">
    <location>
        <begin position="27"/>
        <end position="314"/>
    </location>
</feature>
<name>A0ABV8CVA6_9STRE</name>
<protein>
    <submittedName>
        <fullName evidence="4">Phosphodiester glycosidase family protein</fullName>
    </submittedName>
</protein>
<proteinExistence type="predicted"/>
<dbReference type="PANTHER" id="PTHR40446:SF2">
    <property type="entry name" value="N-ACETYLGLUCOSAMINE-1-PHOSPHODIESTER ALPHA-N-ACETYLGLUCOSAMINIDASE"/>
    <property type="match status" value="1"/>
</dbReference>
<evidence type="ECO:0000256" key="2">
    <source>
        <dbReference type="SAM" id="SignalP"/>
    </source>
</evidence>
<feature type="signal peptide" evidence="2">
    <location>
        <begin position="1"/>
        <end position="26"/>
    </location>
</feature>
<keyword evidence="2" id="KW-0732">Signal</keyword>
<dbReference type="Pfam" id="PF09992">
    <property type="entry name" value="NAGPA"/>
    <property type="match status" value="1"/>
</dbReference>
<reference evidence="5" key="1">
    <citation type="journal article" date="2019" name="Int. J. Syst. Evol. Microbiol.">
        <title>The Global Catalogue of Microorganisms (GCM) 10K type strain sequencing project: providing services to taxonomists for standard genome sequencing and annotation.</title>
        <authorList>
            <consortium name="The Broad Institute Genomics Platform"/>
            <consortium name="The Broad Institute Genome Sequencing Center for Infectious Disease"/>
            <person name="Wu L."/>
            <person name="Ma J."/>
        </authorList>
    </citation>
    <scope>NUCLEOTIDE SEQUENCE [LARGE SCALE GENOMIC DNA]</scope>
    <source>
        <strain evidence="5">CCUG 67170</strain>
    </source>
</reference>
<dbReference type="GO" id="GO:0016798">
    <property type="term" value="F:hydrolase activity, acting on glycosyl bonds"/>
    <property type="evidence" value="ECO:0007669"/>
    <property type="project" value="UniProtKB-KW"/>
</dbReference>
<keyword evidence="4" id="KW-0378">Hydrolase</keyword>
<comment type="caution">
    <text evidence="4">The sequence shown here is derived from an EMBL/GenBank/DDBJ whole genome shotgun (WGS) entry which is preliminary data.</text>
</comment>
<dbReference type="Proteomes" id="UP001595807">
    <property type="component" value="Unassembled WGS sequence"/>
</dbReference>
<evidence type="ECO:0000313" key="5">
    <source>
        <dbReference type="Proteomes" id="UP001595807"/>
    </source>
</evidence>